<feature type="domain" description="Selenoprotein F/M" evidence="2">
    <location>
        <begin position="79"/>
        <end position="152"/>
    </location>
</feature>
<accession>A0A8J2Q6B5</accession>
<sequence length="155" mass="17603">MNQTYRSALVCSLLIVFLSASVFALSDEECVEHGFNRLTLKCSSCDMLEKFSLDNLEDICQHCCEEDNVIPDGGKKYPKAVLEVCWCKFPTMPQIEAFVKGPSSKKFINLETKHVNGQAPIIKMYNDDGQVEQTLSISKWDTATIEEFLQMYLED</sequence>
<feature type="chain" id="PRO_5035194119" description="Selenoprotein F/M domain-containing protein" evidence="1">
    <location>
        <begin position="25"/>
        <end position="155"/>
    </location>
</feature>
<keyword evidence="1" id="KW-0732">Signal</keyword>
<proteinExistence type="predicted"/>
<evidence type="ECO:0000313" key="4">
    <source>
        <dbReference type="Proteomes" id="UP000708208"/>
    </source>
</evidence>
<evidence type="ECO:0000313" key="3">
    <source>
        <dbReference type="EMBL" id="CAG7836311.1"/>
    </source>
</evidence>
<protein>
    <recommendedName>
        <fullName evidence="2">Selenoprotein F/M domain-containing protein</fullName>
    </recommendedName>
</protein>
<dbReference type="PANTHER" id="PTHR13077">
    <property type="entry name" value="SELENOPROTEIN F"/>
    <property type="match status" value="1"/>
</dbReference>
<dbReference type="PANTHER" id="PTHR13077:SF6">
    <property type="entry name" value="SELENOPROTEIN F"/>
    <property type="match status" value="1"/>
</dbReference>
<gene>
    <name evidence="3" type="ORF">AFUS01_LOCUS45568</name>
</gene>
<reference evidence="3" key="1">
    <citation type="submission" date="2021-06" db="EMBL/GenBank/DDBJ databases">
        <authorList>
            <person name="Hodson N. C."/>
            <person name="Mongue J. A."/>
            <person name="Jaron S. K."/>
        </authorList>
    </citation>
    <scope>NUCLEOTIDE SEQUENCE</scope>
</reference>
<dbReference type="Pfam" id="PF08806">
    <property type="entry name" value="Sep15_SelM"/>
    <property type="match status" value="1"/>
</dbReference>
<dbReference type="EMBL" id="CAJVCH010570972">
    <property type="protein sequence ID" value="CAG7836311.1"/>
    <property type="molecule type" value="Genomic_DNA"/>
</dbReference>
<keyword evidence="4" id="KW-1185">Reference proteome</keyword>
<evidence type="ECO:0000259" key="2">
    <source>
        <dbReference type="Pfam" id="PF08806"/>
    </source>
</evidence>
<dbReference type="AlphaFoldDB" id="A0A8J2Q6B5"/>
<feature type="signal peptide" evidence="1">
    <location>
        <begin position="1"/>
        <end position="24"/>
    </location>
</feature>
<dbReference type="InterPro" id="IPR039992">
    <property type="entry name" value="Sep15_SelM"/>
</dbReference>
<dbReference type="Proteomes" id="UP000708208">
    <property type="component" value="Unassembled WGS sequence"/>
</dbReference>
<name>A0A8J2Q6B5_9HEXA</name>
<dbReference type="GO" id="GO:0016491">
    <property type="term" value="F:oxidoreductase activity"/>
    <property type="evidence" value="ECO:0007669"/>
    <property type="project" value="TreeGrafter"/>
</dbReference>
<dbReference type="GO" id="GO:0005788">
    <property type="term" value="C:endoplasmic reticulum lumen"/>
    <property type="evidence" value="ECO:0007669"/>
    <property type="project" value="TreeGrafter"/>
</dbReference>
<evidence type="ECO:0000256" key="1">
    <source>
        <dbReference type="SAM" id="SignalP"/>
    </source>
</evidence>
<dbReference type="InterPro" id="IPR014912">
    <property type="entry name" value="Sep15_SelM_dom"/>
</dbReference>
<organism evidence="3 4">
    <name type="scientific">Allacma fusca</name>
    <dbReference type="NCBI Taxonomy" id="39272"/>
    <lineage>
        <taxon>Eukaryota</taxon>
        <taxon>Metazoa</taxon>
        <taxon>Ecdysozoa</taxon>
        <taxon>Arthropoda</taxon>
        <taxon>Hexapoda</taxon>
        <taxon>Collembola</taxon>
        <taxon>Symphypleona</taxon>
        <taxon>Sminthuridae</taxon>
        <taxon>Allacma</taxon>
    </lineage>
</organism>
<dbReference type="OrthoDB" id="1910009at2759"/>
<comment type="caution">
    <text evidence="3">The sequence shown here is derived from an EMBL/GenBank/DDBJ whole genome shotgun (WGS) entry which is preliminary data.</text>
</comment>